<dbReference type="RefSeq" id="WP_145301482.1">
    <property type="nucleotide sequence ID" value="NZ_CP036319.1"/>
</dbReference>
<comment type="similarity">
    <text evidence="1">Belongs to the ATP-dependent AMP-binding enzyme family.</text>
</comment>
<dbReference type="Pfam" id="PF00501">
    <property type="entry name" value="AMP-binding"/>
    <property type="match status" value="2"/>
</dbReference>
<keyword evidence="5" id="KW-1185">Reference proteome</keyword>
<dbReference type="AlphaFoldDB" id="A0A5C5Y5D3"/>
<name>A0A5C5Y5D3_9PLAN</name>
<reference evidence="4 5" key="1">
    <citation type="submission" date="2019-02" db="EMBL/GenBank/DDBJ databases">
        <title>Deep-cultivation of Planctomycetes and their phenomic and genomic characterization uncovers novel biology.</title>
        <authorList>
            <person name="Wiegand S."/>
            <person name="Jogler M."/>
            <person name="Boedeker C."/>
            <person name="Pinto D."/>
            <person name="Vollmers J."/>
            <person name="Rivas-Marin E."/>
            <person name="Kohn T."/>
            <person name="Peeters S.H."/>
            <person name="Heuer A."/>
            <person name="Rast P."/>
            <person name="Oberbeckmann S."/>
            <person name="Bunk B."/>
            <person name="Jeske O."/>
            <person name="Meyerdierks A."/>
            <person name="Storesund J.E."/>
            <person name="Kallscheuer N."/>
            <person name="Luecker S."/>
            <person name="Lage O.M."/>
            <person name="Pohl T."/>
            <person name="Merkel B.J."/>
            <person name="Hornburger P."/>
            <person name="Mueller R.-W."/>
            <person name="Bruemmer F."/>
            <person name="Labrenz M."/>
            <person name="Spormann A.M."/>
            <person name="Op Den Camp H."/>
            <person name="Overmann J."/>
            <person name="Amann R."/>
            <person name="Jetten M.S.M."/>
            <person name="Mascher T."/>
            <person name="Medema M.H."/>
            <person name="Devos D.P."/>
            <person name="Kaster A.-K."/>
            <person name="Ovreas L."/>
            <person name="Rohde M."/>
            <person name="Galperin M.Y."/>
            <person name="Jogler C."/>
        </authorList>
    </citation>
    <scope>NUCLEOTIDE SEQUENCE [LARGE SCALE GENOMIC DNA]</scope>
    <source>
        <strain evidence="4 5">Pan14r</strain>
    </source>
</reference>
<dbReference type="PANTHER" id="PTHR43201:SF8">
    <property type="entry name" value="ACYL-COA SYNTHETASE FAMILY MEMBER 3"/>
    <property type="match status" value="1"/>
</dbReference>
<feature type="domain" description="AMP-dependent synthetase/ligase" evidence="3">
    <location>
        <begin position="12"/>
        <end position="105"/>
    </location>
</feature>
<dbReference type="EMBL" id="SJPL01000001">
    <property type="protein sequence ID" value="TWT70334.1"/>
    <property type="molecule type" value="Genomic_DNA"/>
</dbReference>
<dbReference type="SUPFAM" id="SSF56801">
    <property type="entry name" value="Acetyl-CoA synthetase-like"/>
    <property type="match status" value="1"/>
</dbReference>
<dbReference type="InterPro" id="IPR045851">
    <property type="entry name" value="AMP-bd_C_sf"/>
</dbReference>
<sequence>MASDHFWPVFAGHVQRQPRRVALVYDPGPGSGLVSLTWSELNHLTGRVAAWLDQNFGIASGQRIVHASTNSLSDLLIWLACLRTGRVDVPIDGRLSQSMAQDLIRRAAGHWVESSDVPIRDDGVDASPKSLAPPRPSSADDDAVVLWTSGTTSRPQGVRLSNRALLINAQDKLEAVPQHADDVRLTVLPICHAYARTCDIGTWLISGCTLAISRGGEGLQRVAAAVRPTHVNLVPVLAKHWLNQAPNADGQSCLRVLGCGGAGLDEATFDRWTERGVTVIHGYGLTETGPVIASATVSDARPGLVGPVTRHWQHRLIEGRLFVRGPAVMSGYIDDAPATALRIDPEGWLDTGDAVAVDPTSGQLRILGRCDDVIVLDCGHKVQPTEVERRLESIPPIRHAMVGQEDGGLVAWVVPHQPNDSLTLESLLEPLGDLPTHARPKQCFRVWPPPTQADGSLTMKGTIRRREFAHSLAWRTVTPIVG</sequence>
<organism evidence="4 5">
    <name type="scientific">Crateriforma conspicua</name>
    <dbReference type="NCBI Taxonomy" id="2527996"/>
    <lineage>
        <taxon>Bacteria</taxon>
        <taxon>Pseudomonadati</taxon>
        <taxon>Planctomycetota</taxon>
        <taxon>Planctomycetia</taxon>
        <taxon>Planctomycetales</taxon>
        <taxon>Planctomycetaceae</taxon>
        <taxon>Crateriforma</taxon>
    </lineage>
</organism>
<evidence type="ECO:0000256" key="2">
    <source>
        <dbReference type="SAM" id="MobiDB-lite"/>
    </source>
</evidence>
<keyword evidence="4" id="KW-0436">Ligase</keyword>
<dbReference type="InterPro" id="IPR000873">
    <property type="entry name" value="AMP-dep_synth/lig_dom"/>
</dbReference>
<accession>A0A5C5Y5D3</accession>
<comment type="caution">
    <text evidence="4">The sequence shown here is derived from an EMBL/GenBank/DDBJ whole genome shotgun (WGS) entry which is preliminary data.</text>
</comment>
<dbReference type="PANTHER" id="PTHR43201">
    <property type="entry name" value="ACYL-COA SYNTHETASE"/>
    <property type="match status" value="1"/>
</dbReference>
<dbReference type="GO" id="GO:0004467">
    <property type="term" value="F:long-chain fatty acid-CoA ligase activity"/>
    <property type="evidence" value="ECO:0007669"/>
    <property type="project" value="UniProtKB-EC"/>
</dbReference>
<evidence type="ECO:0000259" key="3">
    <source>
        <dbReference type="Pfam" id="PF00501"/>
    </source>
</evidence>
<protein>
    <submittedName>
        <fullName evidence="4">Long-chain-fatty-acid--CoA ligase</fullName>
        <ecNumber evidence="4">6.2.1.3</ecNumber>
    </submittedName>
</protein>
<dbReference type="GO" id="GO:0031956">
    <property type="term" value="F:medium-chain fatty acid-CoA ligase activity"/>
    <property type="evidence" value="ECO:0007669"/>
    <property type="project" value="TreeGrafter"/>
</dbReference>
<evidence type="ECO:0000256" key="1">
    <source>
        <dbReference type="ARBA" id="ARBA00006432"/>
    </source>
</evidence>
<evidence type="ECO:0000313" key="5">
    <source>
        <dbReference type="Proteomes" id="UP000317238"/>
    </source>
</evidence>
<feature type="region of interest" description="Disordered" evidence="2">
    <location>
        <begin position="118"/>
        <end position="142"/>
    </location>
</feature>
<feature type="domain" description="AMP-dependent synthetase/ligase" evidence="3">
    <location>
        <begin position="130"/>
        <end position="332"/>
    </location>
</feature>
<dbReference type="Gene3D" id="3.30.300.30">
    <property type="match status" value="1"/>
</dbReference>
<dbReference type="Gene3D" id="3.40.50.12780">
    <property type="entry name" value="N-terminal domain of ligase-like"/>
    <property type="match status" value="1"/>
</dbReference>
<gene>
    <name evidence="4" type="primary">lcfB_2</name>
    <name evidence="4" type="ORF">Pan14r_26390</name>
</gene>
<evidence type="ECO:0000313" key="4">
    <source>
        <dbReference type="EMBL" id="TWT70334.1"/>
    </source>
</evidence>
<dbReference type="EC" id="6.2.1.3" evidence="4"/>
<proteinExistence type="inferred from homology"/>
<dbReference type="OrthoDB" id="9778383at2"/>
<dbReference type="InterPro" id="IPR042099">
    <property type="entry name" value="ANL_N_sf"/>
</dbReference>
<dbReference type="Proteomes" id="UP000317238">
    <property type="component" value="Unassembled WGS sequence"/>
</dbReference>